<proteinExistence type="predicted"/>
<organism evidence="2 3">
    <name type="scientific">Jatropha curcas</name>
    <name type="common">Barbados nut</name>
    <dbReference type="NCBI Taxonomy" id="180498"/>
    <lineage>
        <taxon>Eukaryota</taxon>
        <taxon>Viridiplantae</taxon>
        <taxon>Streptophyta</taxon>
        <taxon>Embryophyta</taxon>
        <taxon>Tracheophyta</taxon>
        <taxon>Spermatophyta</taxon>
        <taxon>Magnoliopsida</taxon>
        <taxon>eudicotyledons</taxon>
        <taxon>Gunneridae</taxon>
        <taxon>Pentapetalae</taxon>
        <taxon>rosids</taxon>
        <taxon>fabids</taxon>
        <taxon>Malpighiales</taxon>
        <taxon>Euphorbiaceae</taxon>
        <taxon>Crotonoideae</taxon>
        <taxon>Jatropheae</taxon>
        <taxon>Jatropha</taxon>
    </lineage>
</organism>
<keyword evidence="3" id="KW-1185">Reference proteome</keyword>
<evidence type="ECO:0000313" key="3">
    <source>
        <dbReference type="Proteomes" id="UP000027138"/>
    </source>
</evidence>
<protein>
    <submittedName>
        <fullName evidence="2">Uncharacterized protein</fullName>
    </submittedName>
</protein>
<feature type="region of interest" description="Disordered" evidence="1">
    <location>
        <begin position="25"/>
        <end position="60"/>
    </location>
</feature>
<feature type="compositionally biased region" description="Basic and acidic residues" evidence="1">
    <location>
        <begin position="25"/>
        <end position="39"/>
    </location>
</feature>
<evidence type="ECO:0000313" key="2">
    <source>
        <dbReference type="EMBL" id="KDP37516.1"/>
    </source>
</evidence>
<accession>A0A067KMP5</accession>
<gene>
    <name evidence="2" type="ORF">JCGZ_05955</name>
</gene>
<dbReference type="Proteomes" id="UP000027138">
    <property type="component" value="Unassembled WGS sequence"/>
</dbReference>
<dbReference type="AlphaFoldDB" id="A0A067KMP5"/>
<reference evidence="2 3" key="1">
    <citation type="journal article" date="2014" name="PLoS ONE">
        <title>Global Analysis of Gene Expression Profiles in Physic Nut (Jatropha curcas L.) Seedlings Exposed to Salt Stress.</title>
        <authorList>
            <person name="Zhang L."/>
            <person name="Zhang C."/>
            <person name="Wu P."/>
            <person name="Chen Y."/>
            <person name="Li M."/>
            <person name="Jiang H."/>
            <person name="Wu G."/>
        </authorList>
    </citation>
    <scope>NUCLEOTIDE SEQUENCE [LARGE SCALE GENOMIC DNA]</scope>
    <source>
        <strain evidence="3">cv. GZQX0401</strain>
        <tissue evidence="2">Young leaves</tissue>
    </source>
</reference>
<sequence>MRYAIAVYPYVLSWKSRTIGYSENQREFPKRDAGDDAPRVGEGGAGELELTEMSCEHDRD</sequence>
<evidence type="ECO:0000256" key="1">
    <source>
        <dbReference type="SAM" id="MobiDB-lite"/>
    </source>
</evidence>
<dbReference type="EMBL" id="KK914399">
    <property type="protein sequence ID" value="KDP37516.1"/>
    <property type="molecule type" value="Genomic_DNA"/>
</dbReference>
<name>A0A067KMP5_JATCU</name>